<dbReference type="AlphaFoldDB" id="A0A9W6B5E7"/>
<protein>
    <submittedName>
        <fullName evidence="2">Uncharacterized protein</fullName>
    </submittedName>
</protein>
<name>A0A9W6B5E7_9FLAO</name>
<keyword evidence="1" id="KW-0812">Transmembrane</keyword>
<sequence>MNCPKCNHSIPSNDINIQADIAKCTQCGYVFKPSGLVTQSKNNFNIQDVPNGAWYRKERNNIILGANLQSKQIYLFIAFFSVWLVVFGTGIGESNGETNELPPFFFLPFGVGFIIISTVIARVLFGKVEFTLDKRGGKVFTGVGSIGVTRTFLWEDIDNITERESNFRSFGKHNTQIALEGKKRIMAGIGVSDERRYYLMRALTQVMNEYQREW</sequence>
<dbReference type="RefSeq" id="WP_281754573.1">
    <property type="nucleotide sequence ID" value="NZ_BRVP01000013.1"/>
</dbReference>
<dbReference type="EMBL" id="BRVP01000013">
    <property type="protein sequence ID" value="GLB52968.1"/>
    <property type="molecule type" value="Genomic_DNA"/>
</dbReference>
<evidence type="ECO:0000313" key="2">
    <source>
        <dbReference type="EMBL" id="GLB52968.1"/>
    </source>
</evidence>
<keyword evidence="3" id="KW-1185">Reference proteome</keyword>
<evidence type="ECO:0000313" key="3">
    <source>
        <dbReference type="Proteomes" id="UP001143545"/>
    </source>
</evidence>
<reference evidence="2" key="1">
    <citation type="submission" date="2022-07" db="EMBL/GenBank/DDBJ databases">
        <title>Taxonomy of Novel Oxalotrophic and Methylotrophic Bacteria.</title>
        <authorList>
            <person name="Sahin N."/>
            <person name="Tani A."/>
        </authorList>
    </citation>
    <scope>NUCLEOTIDE SEQUENCE</scope>
    <source>
        <strain evidence="2">AM327</strain>
    </source>
</reference>
<organism evidence="2 3">
    <name type="scientific">Neptunitalea chrysea</name>
    <dbReference type="NCBI Taxonomy" id="1647581"/>
    <lineage>
        <taxon>Bacteria</taxon>
        <taxon>Pseudomonadati</taxon>
        <taxon>Bacteroidota</taxon>
        <taxon>Flavobacteriia</taxon>
        <taxon>Flavobacteriales</taxon>
        <taxon>Flavobacteriaceae</taxon>
        <taxon>Neptunitalea</taxon>
    </lineage>
</organism>
<evidence type="ECO:0000256" key="1">
    <source>
        <dbReference type="SAM" id="Phobius"/>
    </source>
</evidence>
<accession>A0A9W6B5E7</accession>
<feature type="transmembrane region" description="Helical" evidence="1">
    <location>
        <begin position="73"/>
        <end position="92"/>
    </location>
</feature>
<feature type="transmembrane region" description="Helical" evidence="1">
    <location>
        <begin position="104"/>
        <end position="125"/>
    </location>
</feature>
<keyword evidence="1" id="KW-0472">Membrane</keyword>
<proteinExistence type="predicted"/>
<dbReference type="Proteomes" id="UP001143545">
    <property type="component" value="Unassembled WGS sequence"/>
</dbReference>
<gene>
    <name evidence="2" type="ORF">NBRC110019_20080</name>
</gene>
<comment type="caution">
    <text evidence="2">The sequence shown here is derived from an EMBL/GenBank/DDBJ whole genome shotgun (WGS) entry which is preliminary data.</text>
</comment>
<keyword evidence="1" id="KW-1133">Transmembrane helix</keyword>